<evidence type="ECO:0000256" key="2">
    <source>
        <dbReference type="SAM" id="Phobius"/>
    </source>
</evidence>
<dbReference type="RefSeq" id="WP_231939489.1">
    <property type="nucleotide sequence ID" value="NZ_LT629766.1"/>
</dbReference>
<dbReference type="EMBL" id="LT629766">
    <property type="protein sequence ID" value="SDT15609.1"/>
    <property type="molecule type" value="Genomic_DNA"/>
</dbReference>
<evidence type="ECO:0000313" key="3">
    <source>
        <dbReference type="EMBL" id="SDT15609.1"/>
    </source>
</evidence>
<proteinExistence type="predicted"/>
<dbReference type="GO" id="GO:0008081">
    <property type="term" value="F:phosphoric diester hydrolase activity"/>
    <property type="evidence" value="ECO:0007669"/>
    <property type="project" value="InterPro"/>
</dbReference>
<keyword evidence="2" id="KW-0472">Membrane</keyword>
<keyword evidence="4" id="KW-1185">Reference proteome</keyword>
<dbReference type="GO" id="GO:0006629">
    <property type="term" value="P:lipid metabolic process"/>
    <property type="evidence" value="ECO:0007669"/>
    <property type="project" value="InterPro"/>
</dbReference>
<evidence type="ECO:0000313" key="4">
    <source>
        <dbReference type="Proteomes" id="UP000199597"/>
    </source>
</evidence>
<feature type="region of interest" description="Disordered" evidence="1">
    <location>
        <begin position="1"/>
        <end position="41"/>
    </location>
</feature>
<reference evidence="4" key="1">
    <citation type="submission" date="2016-10" db="EMBL/GenBank/DDBJ databases">
        <authorList>
            <person name="Varghese N."/>
            <person name="Submissions S."/>
        </authorList>
    </citation>
    <scope>NUCLEOTIDE SEQUENCE [LARGE SCALE GENOMIC DNA]</scope>
    <source>
        <strain evidence="4">DSM 23676</strain>
    </source>
</reference>
<dbReference type="InterPro" id="IPR017946">
    <property type="entry name" value="PLC-like_Pdiesterase_TIM-brl"/>
</dbReference>
<accession>A0A1H1Y2X7</accession>
<name>A0A1H1Y2X7_9MICO</name>
<dbReference type="SUPFAM" id="SSF51695">
    <property type="entry name" value="PLC-like phosphodiesterases"/>
    <property type="match status" value="1"/>
</dbReference>
<dbReference type="STRING" id="1136497.SAMN04489752_3524"/>
<feature type="transmembrane region" description="Helical" evidence="2">
    <location>
        <begin position="48"/>
        <end position="68"/>
    </location>
</feature>
<organism evidence="3 4">
    <name type="scientific">Brevibacterium siliguriense</name>
    <dbReference type="NCBI Taxonomy" id="1136497"/>
    <lineage>
        <taxon>Bacteria</taxon>
        <taxon>Bacillati</taxon>
        <taxon>Actinomycetota</taxon>
        <taxon>Actinomycetes</taxon>
        <taxon>Micrococcales</taxon>
        <taxon>Brevibacteriaceae</taxon>
        <taxon>Brevibacterium</taxon>
    </lineage>
</organism>
<feature type="compositionally biased region" description="Basic and acidic residues" evidence="1">
    <location>
        <begin position="27"/>
        <end position="41"/>
    </location>
</feature>
<sequence length="305" mass="32126">MSRKKPTQAHRDRYGRGTNDPLPSVDPESRERIPVPDRPEPKKFNAPLWAGAIVVLLVAGVFAMNIFGSDDQLTVDSLNPPAVGALDGGSSVYPANSKLAFTENVKFGYLPAPTLTALGDGTVVAANPETAAKDMGLKKNLDELDSAEFLDQTIKPARKNTTPGEPITWDQIVDEFGGDTVFMPAIDSAEVATPALKTITEAGLEDSTLVRTDDAEVARAAADAGVGAMFTGDYTKTSPDDLSGAGYTAVAVASDAVSTWAESDLNAWAADVENKKQLEKLADAGVTGALSENPYKVLPSEVKTD</sequence>
<keyword evidence="2" id="KW-1133">Transmembrane helix</keyword>
<evidence type="ECO:0000256" key="1">
    <source>
        <dbReference type="SAM" id="MobiDB-lite"/>
    </source>
</evidence>
<keyword evidence="2" id="KW-0812">Transmembrane</keyword>
<dbReference type="AlphaFoldDB" id="A0A1H1Y2X7"/>
<gene>
    <name evidence="3" type="ORF">SAMN04489752_3524</name>
</gene>
<dbReference type="Gene3D" id="3.20.20.190">
    <property type="entry name" value="Phosphatidylinositol (PI) phosphodiesterase"/>
    <property type="match status" value="1"/>
</dbReference>
<protein>
    <submittedName>
        <fullName evidence="3">Uncharacterized protein</fullName>
    </submittedName>
</protein>
<dbReference type="Proteomes" id="UP000199597">
    <property type="component" value="Chromosome I"/>
</dbReference>